<dbReference type="RefSeq" id="WP_217629682.1">
    <property type="nucleotide sequence ID" value="NZ_FNGE01000006.1"/>
</dbReference>
<dbReference type="STRING" id="525640.SAMN04487971_10671"/>
<dbReference type="Proteomes" id="UP000199555">
    <property type="component" value="Unassembled WGS sequence"/>
</dbReference>
<reference evidence="2" key="1">
    <citation type="submission" date="2016-10" db="EMBL/GenBank/DDBJ databases">
        <authorList>
            <person name="Varghese N."/>
            <person name="Submissions S."/>
        </authorList>
    </citation>
    <scope>NUCLEOTIDE SEQUENCE [LARGE SCALE GENOMIC DNA]</scope>
    <source>
        <strain evidence="2">CGMCC 1.7655</strain>
    </source>
</reference>
<dbReference type="AlphaFoldDB" id="A0A1G9H8M4"/>
<evidence type="ECO:0000313" key="1">
    <source>
        <dbReference type="EMBL" id="SDL09242.1"/>
    </source>
</evidence>
<proteinExistence type="predicted"/>
<dbReference type="EMBL" id="FNGE01000006">
    <property type="protein sequence ID" value="SDL09242.1"/>
    <property type="molecule type" value="Genomic_DNA"/>
</dbReference>
<protein>
    <submittedName>
        <fullName evidence="1">Uncharacterized protein</fullName>
    </submittedName>
</protein>
<sequence>MRRATLTALVEMDAERFNVLRRRDQLPFVGAAESERGWQEFSLQDAFKLRMMLDLMVGSGLGPAEAKSVLHGASMIDVRHAAETTPDLWFGEFTKPGGEFGGHFGTLVQLADRLDKPGHSSRIILVNASRAARALLARAADLGIAD</sequence>
<name>A0A1G9H8M4_9RHOB</name>
<evidence type="ECO:0000313" key="2">
    <source>
        <dbReference type="Proteomes" id="UP000199555"/>
    </source>
</evidence>
<gene>
    <name evidence="1" type="ORF">SAMN04487971_10671</name>
</gene>
<keyword evidence="2" id="KW-1185">Reference proteome</keyword>
<accession>A0A1G9H8M4</accession>
<organism evidence="1 2">
    <name type="scientific">Paracoccus chinensis</name>
    <dbReference type="NCBI Taxonomy" id="525640"/>
    <lineage>
        <taxon>Bacteria</taxon>
        <taxon>Pseudomonadati</taxon>
        <taxon>Pseudomonadota</taxon>
        <taxon>Alphaproteobacteria</taxon>
        <taxon>Rhodobacterales</taxon>
        <taxon>Paracoccaceae</taxon>
        <taxon>Paracoccus</taxon>
    </lineage>
</organism>